<dbReference type="Pfam" id="PF13445">
    <property type="entry name" value="zf-RING_UBOX"/>
    <property type="match status" value="1"/>
</dbReference>
<feature type="region of interest" description="Disordered" evidence="7">
    <location>
        <begin position="472"/>
        <end position="500"/>
    </location>
</feature>
<feature type="compositionally biased region" description="Polar residues" evidence="7">
    <location>
        <begin position="672"/>
        <end position="688"/>
    </location>
</feature>
<feature type="compositionally biased region" description="Low complexity" evidence="7">
    <location>
        <begin position="700"/>
        <end position="714"/>
    </location>
</feature>
<feature type="compositionally biased region" description="Low complexity" evidence="7">
    <location>
        <begin position="44"/>
        <end position="57"/>
    </location>
</feature>
<feature type="region of interest" description="Disordered" evidence="7">
    <location>
        <begin position="273"/>
        <end position="310"/>
    </location>
</feature>
<keyword evidence="4 6" id="KW-0863">Zinc-finger</keyword>
<feature type="compositionally biased region" description="Gly residues" evidence="7">
    <location>
        <begin position="637"/>
        <end position="646"/>
    </location>
</feature>
<evidence type="ECO:0000259" key="8">
    <source>
        <dbReference type="PROSITE" id="PS50089"/>
    </source>
</evidence>
<dbReference type="InterPro" id="IPR039739">
    <property type="entry name" value="MAG2/RNF10"/>
</dbReference>
<evidence type="ECO:0000256" key="2">
    <source>
        <dbReference type="ARBA" id="ARBA00022490"/>
    </source>
</evidence>
<feature type="region of interest" description="Disordered" evidence="7">
    <location>
        <begin position="138"/>
        <end position="171"/>
    </location>
</feature>
<comment type="caution">
    <text evidence="9">The sequence shown here is derived from an EMBL/GenBank/DDBJ whole genome shotgun (WGS) entry which is preliminary data.</text>
</comment>
<dbReference type="InterPro" id="IPR027370">
    <property type="entry name" value="Znf-RING_euk"/>
</dbReference>
<organism evidence="9 10">
    <name type="scientific">Sporothrix curviconia</name>
    <dbReference type="NCBI Taxonomy" id="1260050"/>
    <lineage>
        <taxon>Eukaryota</taxon>
        <taxon>Fungi</taxon>
        <taxon>Dikarya</taxon>
        <taxon>Ascomycota</taxon>
        <taxon>Pezizomycotina</taxon>
        <taxon>Sordariomycetes</taxon>
        <taxon>Sordariomycetidae</taxon>
        <taxon>Ophiostomatales</taxon>
        <taxon>Ophiostomataceae</taxon>
        <taxon>Sporothrix</taxon>
    </lineage>
</organism>
<evidence type="ECO:0000256" key="3">
    <source>
        <dbReference type="ARBA" id="ARBA00022723"/>
    </source>
</evidence>
<evidence type="ECO:0000256" key="7">
    <source>
        <dbReference type="SAM" id="MobiDB-lite"/>
    </source>
</evidence>
<comment type="subcellular location">
    <subcellularLocation>
        <location evidence="1">Cytoplasm</location>
    </subcellularLocation>
</comment>
<feature type="region of interest" description="Disordered" evidence="7">
    <location>
        <begin position="1"/>
        <end position="94"/>
    </location>
</feature>
<accession>A0ABP0AVN4</accession>
<dbReference type="InterPro" id="IPR001841">
    <property type="entry name" value="Znf_RING"/>
</dbReference>
<evidence type="ECO:0000256" key="5">
    <source>
        <dbReference type="ARBA" id="ARBA00022833"/>
    </source>
</evidence>
<dbReference type="SUPFAM" id="SSF57850">
    <property type="entry name" value="RING/U-box"/>
    <property type="match status" value="1"/>
</dbReference>
<feature type="compositionally biased region" description="Basic and acidic residues" evidence="7">
    <location>
        <begin position="615"/>
        <end position="634"/>
    </location>
</feature>
<feature type="region of interest" description="Disordered" evidence="7">
    <location>
        <begin position="609"/>
        <end position="725"/>
    </location>
</feature>
<dbReference type="InterPro" id="IPR013083">
    <property type="entry name" value="Znf_RING/FYVE/PHD"/>
</dbReference>
<sequence>MSLPPSNVGKALSSPPPPPSTHSPIASTAASTVGSDFFSSRRPGQQTGASAAGTSATPRKGQAARKQHRNQKRPGASGAGNNSSGGGFGNKGYRFDDEDDMAEFRALKNASSRRGQTSITHLLNYAAPSRAHLEHAFGGNDHYYGSRSQGRGHHGGGHGHSHHGYRSHHHNSAVDKARFVHANYRFVVTPKGNYAAQAVDADEYIDWNDVLQILASAESQNSSCPICLSEPVAPRMAKCGHIFCLPCLIRFMHAIDTDESSAASRNTVRTIAGLTSPNANGGAANHHHHNNNNNSHNQSSNTPPAPVPEKRAKWKKCPICEESVYLGEVRPVRFYAGQESPLPRPGDDVVLRLMLRHANSTVALPRDGSADLLNGKKTGIPWHFAANVLDYSRIMKGTGDYMVEEFGRELEDLARQEKEDELLFHEDGEWTRRAMRQIRTAQENARELGGLELALQDGSIFGDNNSQRQVKLPVGAAPASDEASGNTPKRMAASSSTSSSSASAANTAAAAAQQQDFYFYMSPPHLYLSPLDIRILKTKYGSFSNFPSTLLPRVEHLSTGHVVDDAMRRRAKYLGHLPAGCVVSFLECDWTDIVPAETLATFAEDIERRRKRNRDKAAQEERERLQAERLERRRTTGGAGGGGSGQHGDSNDDFYGDTDTRPMDINEFQPLGSVNTSADGGILSSSASPPNPRVGFEHLASISTTPPSSSPVTAAGGGAGGSASQRTVWGTRAVPASPSLQAYNLAHASSADDGWLRDDEVLGSLLDNNGGQLAMNDAELAAQLSALGVENAEPLGNDDKAGAAASSTSASASAKSLKKKKKQKITLMSTGGRRGN</sequence>
<dbReference type="PANTHER" id="PTHR12983:SF9">
    <property type="entry name" value="E3 UBIQUITIN-PROTEIN LIGASE RNF10"/>
    <property type="match status" value="1"/>
</dbReference>
<feature type="domain" description="RING-type" evidence="8">
    <location>
        <begin position="224"/>
        <end position="248"/>
    </location>
</feature>
<evidence type="ECO:0000313" key="10">
    <source>
        <dbReference type="Proteomes" id="UP001642405"/>
    </source>
</evidence>
<dbReference type="PROSITE" id="PS00518">
    <property type="entry name" value="ZF_RING_1"/>
    <property type="match status" value="1"/>
</dbReference>
<dbReference type="PANTHER" id="PTHR12983">
    <property type="entry name" value="RING FINGER 10 FAMILY MEMBER"/>
    <property type="match status" value="1"/>
</dbReference>
<evidence type="ECO:0000256" key="6">
    <source>
        <dbReference type="PROSITE-ProRule" id="PRU00175"/>
    </source>
</evidence>
<feature type="region of interest" description="Disordered" evidence="7">
    <location>
        <begin position="792"/>
        <end position="836"/>
    </location>
</feature>
<evidence type="ECO:0000256" key="1">
    <source>
        <dbReference type="ARBA" id="ARBA00004496"/>
    </source>
</evidence>
<evidence type="ECO:0000313" key="9">
    <source>
        <dbReference type="EMBL" id="CAK7211292.1"/>
    </source>
</evidence>
<gene>
    <name evidence="9" type="ORF">SCUCBS95973_001063</name>
</gene>
<feature type="compositionally biased region" description="Low complexity" evidence="7">
    <location>
        <begin position="22"/>
        <end position="32"/>
    </location>
</feature>
<feature type="compositionally biased region" description="Low complexity" evidence="7">
    <location>
        <begin position="802"/>
        <end position="815"/>
    </location>
</feature>
<dbReference type="Gene3D" id="3.30.40.10">
    <property type="entry name" value="Zinc/RING finger domain, C3HC4 (zinc finger)"/>
    <property type="match status" value="1"/>
</dbReference>
<feature type="compositionally biased region" description="Basic residues" evidence="7">
    <location>
        <begin position="150"/>
        <end position="171"/>
    </location>
</feature>
<reference evidence="9 10" key="1">
    <citation type="submission" date="2024-01" db="EMBL/GenBank/DDBJ databases">
        <authorList>
            <person name="Allen C."/>
            <person name="Tagirdzhanova G."/>
        </authorList>
    </citation>
    <scope>NUCLEOTIDE SEQUENCE [LARGE SCALE GENOMIC DNA]</scope>
</reference>
<feature type="compositionally biased region" description="Low complexity" evidence="7">
    <location>
        <begin position="291"/>
        <end position="301"/>
    </location>
</feature>
<proteinExistence type="predicted"/>
<keyword evidence="2" id="KW-0963">Cytoplasm</keyword>
<keyword evidence="10" id="KW-1185">Reference proteome</keyword>
<dbReference type="Proteomes" id="UP001642405">
    <property type="component" value="Unassembled WGS sequence"/>
</dbReference>
<dbReference type="PROSITE" id="PS50089">
    <property type="entry name" value="ZF_RING_2"/>
    <property type="match status" value="1"/>
</dbReference>
<dbReference type="SMART" id="SM00184">
    <property type="entry name" value="RING"/>
    <property type="match status" value="1"/>
</dbReference>
<dbReference type="EMBL" id="CAWUHB010000004">
    <property type="protein sequence ID" value="CAK7211292.1"/>
    <property type="molecule type" value="Genomic_DNA"/>
</dbReference>
<feature type="compositionally biased region" description="Basic residues" evidence="7">
    <location>
        <begin position="62"/>
        <end position="72"/>
    </location>
</feature>
<dbReference type="InterPro" id="IPR017907">
    <property type="entry name" value="Znf_RING_CS"/>
</dbReference>
<protein>
    <recommendedName>
        <fullName evidence="8">RING-type domain-containing protein</fullName>
    </recommendedName>
</protein>
<name>A0ABP0AVN4_9PEZI</name>
<keyword evidence="3" id="KW-0479">Metal-binding</keyword>
<evidence type="ECO:0000256" key="4">
    <source>
        <dbReference type="ARBA" id="ARBA00022771"/>
    </source>
</evidence>
<keyword evidence="5" id="KW-0862">Zinc</keyword>